<dbReference type="Pfam" id="PF22600">
    <property type="entry name" value="MTPAP-like_central"/>
    <property type="match status" value="1"/>
</dbReference>
<dbReference type="AlphaFoldDB" id="A0A5A8E347"/>
<sequence>MAMPIPERGPMTDPTLLPCELVADVEVCAPQAPITVTAHGAPAESRVDTCAMYRAFAFSSDHSIGVRTWPVPRGVRPGDRSYSRFFNFFAPRGPGVYEFRLFDSTDPDQEDEGSEPPLSEAALRGRGAMVRVDVQGAGLAQYLASMRKNLAEMIAGASGAVKSVKAAAAAVVEAAEAEEAAAGPPAETAEERGVRVATAANRCSSAAELLSKATAGTGPQAVRRASRAVDVVAFVLGRLRVGPAKDDAKAAKELTAFLSDAWELMETMEVTMAGAITAGESAIKSVLLPLIEARAEERAAAKAAAAANPSAEAAATAAPALETVPGSASEALSRGVASEHRQLRVALAMWRNRDSITMHHVLRAAMRAVQRRPYLQALLPEEQRAVLAQRLGYWCPLSCRFVLDLGTGGAAAGGGPAAGKAASPCPGLDGMLQPRVVASVAAAVAKHCCAAAMPDREASPSPDAGGSGGGGGGGEHLGLVAGALASTEDGDDDLARYTAPDPALLADASALVRRSLMSPARAGPAAAAVAQAVVERLAAAAKVEPAVLRAREDLVSRLQVTLGALPILRGERASVHPFGSSANGLGSQSSDIDMALVPSTVEAARRWNSSVVVTQAAELLEACGMEELSVRASARVPIVAFRDPVSGIHCDLCASNSLALRNTQLVRAWADTSCVFRPMALALKSITKARGLAAASDHTLASYGWLLTLGAFLARAHPTPALCTLLALPPTWRPGTPPFADVTACPAVLRVNSDGIRCDSYFFDPNDSETMRTHPGAAEALREATSAWAGREGELLLRYLWHMGLELDATETIVSLTPPPPGSVPVAVGQTQKQAMRGLGLPGQFNIPLDAVAPRPVSESEMQVPNGTKAAKASRKGASRGSRRGKGAGAEDEPVPGFEPGRPADPFASEWTPEARPNRLATDPERGWLWAKPTLEVEDPFETCYCVSHPLRSNTWQGVRSELLRSLAVIVGAGQDATERRIAPGSEAWEALITSTVDSLLEAPQRAVQHTAGLLQRFEDAASAPPGAAAAAPRRRAASIASTGATRARAASIAAVDAASGAGAAVSGGGSAEAAPAGAAGVAVGPEAAAARPASAARKTGTHKVASRLRPRIIANPRAERALRARRGAMDNA</sequence>
<accession>A0A5A8E347</accession>
<feature type="compositionally biased region" description="Basic residues" evidence="1">
    <location>
        <begin position="872"/>
        <end position="886"/>
    </location>
</feature>
<proteinExistence type="predicted"/>
<feature type="region of interest" description="Disordered" evidence="1">
    <location>
        <begin position="856"/>
        <end position="911"/>
    </location>
</feature>
<feature type="compositionally biased region" description="Basic residues" evidence="1">
    <location>
        <begin position="1100"/>
        <end position="1111"/>
    </location>
</feature>
<evidence type="ECO:0000313" key="3">
    <source>
        <dbReference type="EMBL" id="KAA0172225.1"/>
    </source>
</evidence>
<dbReference type="PANTHER" id="PTHR12271:SF40">
    <property type="entry name" value="POLY(A) RNA POLYMERASE GLD2"/>
    <property type="match status" value="1"/>
</dbReference>
<feature type="compositionally biased region" description="Acidic residues" evidence="1">
    <location>
        <begin position="105"/>
        <end position="114"/>
    </location>
</feature>
<dbReference type="InterPro" id="IPR043519">
    <property type="entry name" value="NT_sf"/>
</dbReference>
<dbReference type="GO" id="GO:0016779">
    <property type="term" value="F:nucleotidyltransferase activity"/>
    <property type="evidence" value="ECO:0007669"/>
    <property type="project" value="TreeGrafter"/>
</dbReference>
<organism evidence="3 4">
    <name type="scientific">Cafeteria roenbergensis</name>
    <name type="common">Marine flagellate</name>
    <dbReference type="NCBI Taxonomy" id="33653"/>
    <lineage>
        <taxon>Eukaryota</taxon>
        <taxon>Sar</taxon>
        <taxon>Stramenopiles</taxon>
        <taxon>Bigyra</taxon>
        <taxon>Opalozoa</taxon>
        <taxon>Bicosoecida</taxon>
        <taxon>Cafeteriaceae</taxon>
        <taxon>Cafeteria</taxon>
    </lineage>
</organism>
<evidence type="ECO:0000313" key="4">
    <source>
        <dbReference type="Proteomes" id="UP000324907"/>
    </source>
</evidence>
<evidence type="ECO:0000259" key="2">
    <source>
        <dbReference type="Pfam" id="PF22600"/>
    </source>
</evidence>
<protein>
    <recommendedName>
        <fullName evidence="2">Poly(A) RNA polymerase mitochondrial-like central palm domain-containing protein</fullName>
    </recommendedName>
</protein>
<dbReference type="Proteomes" id="UP000324907">
    <property type="component" value="Unassembled WGS sequence"/>
</dbReference>
<name>A0A5A8E347_CAFRO</name>
<dbReference type="EMBL" id="VLTL01000002">
    <property type="protein sequence ID" value="KAA0172225.1"/>
    <property type="molecule type" value="Genomic_DNA"/>
</dbReference>
<evidence type="ECO:0000256" key="1">
    <source>
        <dbReference type="SAM" id="MobiDB-lite"/>
    </source>
</evidence>
<reference evidence="3 4" key="1">
    <citation type="submission" date="2019-07" db="EMBL/GenBank/DDBJ databases">
        <title>Genomes of Cafeteria roenbergensis.</title>
        <authorList>
            <person name="Fischer M.G."/>
            <person name="Hackl T."/>
            <person name="Roman M."/>
        </authorList>
    </citation>
    <scope>NUCLEOTIDE SEQUENCE [LARGE SCALE GENOMIC DNA]</scope>
    <source>
        <strain evidence="3 4">RCC970-E3</strain>
    </source>
</reference>
<feature type="region of interest" description="Disordered" evidence="1">
    <location>
        <begin position="101"/>
        <end position="122"/>
    </location>
</feature>
<dbReference type="GO" id="GO:0031123">
    <property type="term" value="P:RNA 3'-end processing"/>
    <property type="evidence" value="ECO:0007669"/>
    <property type="project" value="TreeGrafter"/>
</dbReference>
<gene>
    <name evidence="3" type="ORF">FNF28_00228</name>
</gene>
<dbReference type="InterPro" id="IPR054708">
    <property type="entry name" value="MTPAP-like_central"/>
</dbReference>
<comment type="caution">
    <text evidence="3">The sequence shown here is derived from an EMBL/GenBank/DDBJ whole genome shotgun (WGS) entry which is preliminary data.</text>
</comment>
<dbReference type="Gene3D" id="1.10.1410.10">
    <property type="match status" value="1"/>
</dbReference>
<dbReference type="CDD" id="cd05402">
    <property type="entry name" value="NT_PAP_TUTase"/>
    <property type="match status" value="1"/>
</dbReference>
<dbReference type="SUPFAM" id="SSF81301">
    <property type="entry name" value="Nucleotidyltransferase"/>
    <property type="match status" value="1"/>
</dbReference>
<dbReference type="PANTHER" id="PTHR12271">
    <property type="entry name" value="POLY A POLYMERASE CID PAP -RELATED"/>
    <property type="match status" value="1"/>
</dbReference>
<dbReference type="SUPFAM" id="SSF81631">
    <property type="entry name" value="PAP/OAS1 substrate-binding domain"/>
    <property type="match status" value="1"/>
</dbReference>
<feature type="domain" description="Poly(A) RNA polymerase mitochondrial-like central palm" evidence="2">
    <location>
        <begin position="537"/>
        <end position="670"/>
    </location>
</feature>
<feature type="region of interest" description="Disordered" evidence="1">
    <location>
        <begin position="1091"/>
        <end position="1133"/>
    </location>
</feature>
<dbReference type="Gene3D" id="3.30.460.10">
    <property type="entry name" value="Beta Polymerase, domain 2"/>
    <property type="match status" value="1"/>
</dbReference>